<dbReference type="Gene3D" id="3.40.50.300">
    <property type="entry name" value="P-loop containing nucleotide triphosphate hydrolases"/>
    <property type="match status" value="1"/>
</dbReference>
<dbReference type="InterPro" id="IPR049730">
    <property type="entry name" value="SNF2/RAD54-like_C"/>
</dbReference>
<dbReference type="InterPro" id="IPR000330">
    <property type="entry name" value="SNF2_N"/>
</dbReference>
<dbReference type="GO" id="GO:0016787">
    <property type="term" value="F:hydrolase activity"/>
    <property type="evidence" value="ECO:0007669"/>
    <property type="project" value="UniProtKB-KW"/>
</dbReference>
<dbReference type="PROSITE" id="PS51194">
    <property type="entry name" value="HELICASE_CTER"/>
    <property type="match status" value="1"/>
</dbReference>
<dbReference type="Pfam" id="PF00176">
    <property type="entry name" value="SNF2-rel_dom"/>
    <property type="match status" value="1"/>
</dbReference>
<dbReference type="Pfam" id="PF00439">
    <property type="entry name" value="Bromodomain"/>
    <property type="match status" value="1"/>
</dbReference>
<evidence type="ECO:0000313" key="8">
    <source>
        <dbReference type="Proteomes" id="UP000492821"/>
    </source>
</evidence>
<dbReference type="Proteomes" id="UP000492821">
    <property type="component" value="Unassembled WGS sequence"/>
</dbReference>
<accession>A0A7E4V5K5</accession>
<dbReference type="PROSITE" id="PS50014">
    <property type="entry name" value="BROMODOMAIN_2"/>
    <property type="match status" value="1"/>
</dbReference>
<dbReference type="SUPFAM" id="SSF47370">
    <property type="entry name" value="Bromodomain"/>
    <property type="match status" value="1"/>
</dbReference>
<dbReference type="SUPFAM" id="SSF52540">
    <property type="entry name" value="P-loop containing nucleoside triphosphate hydrolases"/>
    <property type="match status" value="2"/>
</dbReference>
<evidence type="ECO:0000259" key="6">
    <source>
        <dbReference type="PROSITE" id="PS51192"/>
    </source>
</evidence>
<protein>
    <submittedName>
        <fullName evidence="9">Helicase domino</fullName>
    </submittedName>
</protein>
<dbReference type="SMART" id="SM00490">
    <property type="entry name" value="HELICc"/>
    <property type="match status" value="1"/>
</dbReference>
<evidence type="ECO:0000256" key="3">
    <source>
        <dbReference type="PROSITE-ProRule" id="PRU00035"/>
    </source>
</evidence>
<feature type="region of interest" description="Disordered" evidence="4">
    <location>
        <begin position="644"/>
        <end position="673"/>
    </location>
</feature>
<evidence type="ECO:0000256" key="4">
    <source>
        <dbReference type="SAM" id="MobiDB-lite"/>
    </source>
</evidence>
<dbReference type="Pfam" id="PF00271">
    <property type="entry name" value="Helicase_C"/>
    <property type="match status" value="1"/>
</dbReference>
<feature type="domain" description="Bromo" evidence="5">
    <location>
        <begin position="557"/>
        <end position="627"/>
    </location>
</feature>
<dbReference type="Gene3D" id="1.20.920.10">
    <property type="entry name" value="Bromodomain-like"/>
    <property type="match status" value="1"/>
</dbReference>
<feature type="domain" description="Helicase ATP-binding" evidence="6">
    <location>
        <begin position="1"/>
        <end position="63"/>
    </location>
</feature>
<dbReference type="InterPro" id="IPR018359">
    <property type="entry name" value="Bromodomain_CS"/>
</dbReference>
<keyword evidence="1" id="KW-0378">Hydrolase</keyword>
<dbReference type="AlphaFoldDB" id="A0A7E4V5K5"/>
<keyword evidence="2 3" id="KW-0103">Bromodomain</keyword>
<dbReference type="PROSITE" id="PS00633">
    <property type="entry name" value="BROMODOMAIN_1"/>
    <property type="match status" value="1"/>
</dbReference>
<dbReference type="PANTHER" id="PTHR10799">
    <property type="entry name" value="SNF2/RAD54 HELICASE FAMILY"/>
    <property type="match status" value="1"/>
</dbReference>
<organism evidence="8 9">
    <name type="scientific">Panagrellus redivivus</name>
    <name type="common">Microworm</name>
    <dbReference type="NCBI Taxonomy" id="6233"/>
    <lineage>
        <taxon>Eukaryota</taxon>
        <taxon>Metazoa</taxon>
        <taxon>Ecdysozoa</taxon>
        <taxon>Nematoda</taxon>
        <taxon>Chromadorea</taxon>
        <taxon>Rhabditida</taxon>
        <taxon>Tylenchina</taxon>
        <taxon>Panagrolaimomorpha</taxon>
        <taxon>Panagrolaimoidea</taxon>
        <taxon>Panagrolaimidae</taxon>
        <taxon>Panagrellus</taxon>
    </lineage>
</organism>
<feature type="compositionally biased region" description="Basic and acidic residues" evidence="4">
    <location>
        <begin position="438"/>
        <end position="449"/>
    </location>
</feature>
<evidence type="ECO:0000259" key="5">
    <source>
        <dbReference type="PROSITE" id="PS50014"/>
    </source>
</evidence>
<dbReference type="PROSITE" id="PS51192">
    <property type="entry name" value="HELICASE_ATP_BIND_1"/>
    <property type="match status" value="1"/>
</dbReference>
<dbReference type="CDD" id="cd18793">
    <property type="entry name" value="SF2_C_SNF"/>
    <property type="match status" value="1"/>
</dbReference>
<evidence type="ECO:0000313" key="9">
    <source>
        <dbReference type="WBParaSite" id="Pan_g16924.t1"/>
    </source>
</evidence>
<feature type="region of interest" description="Disordered" evidence="4">
    <location>
        <begin position="433"/>
        <end position="541"/>
    </location>
</feature>
<dbReference type="PRINTS" id="PR00503">
    <property type="entry name" value="BROMODOMAIN"/>
</dbReference>
<dbReference type="InterPro" id="IPR038718">
    <property type="entry name" value="SNF2-like_sf"/>
</dbReference>
<dbReference type="Gene3D" id="3.40.50.10810">
    <property type="entry name" value="Tandem AAA-ATPase domain"/>
    <property type="match status" value="1"/>
</dbReference>
<reference evidence="9" key="2">
    <citation type="submission" date="2020-10" db="UniProtKB">
        <authorList>
            <consortium name="WormBaseParasite"/>
        </authorList>
    </citation>
    <scope>IDENTIFICATION</scope>
</reference>
<name>A0A7E4V5K5_PANRE</name>
<dbReference type="InterPro" id="IPR001650">
    <property type="entry name" value="Helicase_C-like"/>
</dbReference>
<dbReference type="InterPro" id="IPR036427">
    <property type="entry name" value="Bromodomain-like_sf"/>
</dbReference>
<evidence type="ECO:0000256" key="1">
    <source>
        <dbReference type="ARBA" id="ARBA00022801"/>
    </source>
</evidence>
<dbReference type="SMART" id="SM00297">
    <property type="entry name" value="BROMO"/>
    <property type="match status" value="1"/>
</dbReference>
<evidence type="ECO:0000259" key="7">
    <source>
        <dbReference type="PROSITE" id="PS51194"/>
    </source>
</evidence>
<feature type="compositionally biased region" description="Polar residues" evidence="4">
    <location>
        <begin position="646"/>
        <end position="656"/>
    </location>
</feature>
<dbReference type="InterPro" id="IPR027417">
    <property type="entry name" value="P-loop_NTPase"/>
</dbReference>
<dbReference type="WBParaSite" id="Pan_g16924.t1">
    <property type="protein sequence ID" value="Pan_g16924.t1"/>
    <property type="gene ID" value="Pan_g16924"/>
</dbReference>
<feature type="domain" description="Helicase C-terminal" evidence="7">
    <location>
        <begin position="205"/>
        <end position="356"/>
    </location>
</feature>
<keyword evidence="8" id="KW-1185">Reference proteome</keyword>
<sequence length="673" mass="77648">VLGKIKWKYMIIDEGHRMKNHNCKLTLTLNAYFSAQHRLLLTGTPLQNKLPELWALMNFLLPTIFSSCGTFEQWFNAPFATTGEKVELNEEETMLIIRRLHKVLRPFLLRRLKKEVASELPDKTEHVIKCDMSPLQKLMYRHMQKGLLLDSSRKEGRALNNTVMHLKKLCNHPFLYDNVETDCHNFWKRDVTGLELMRVAGKFELLDRILPKLQAAGHRVLMFCQMTQLMTIMEDYFTWRGWMYLRLDGSTKPDERGELLEKYNAPNSPYFLFMLSTHAGGLGLNLQTADTVIIFDSDWNPHQDAQAQDRAHRIGQKKEVRVFRLITVNSIEEKILAAARYKLNVDEKVIQAGKFDQHSTGAERRRMLEACMYRRDDEGDDNEVPDDEAINNLIARGDSEFDLFQQMDAERQAKEAAAGFDRLLREDEIPQNIIQSSKDFDEAEEHRNDTPVMLDSDSRRARKKVDYTMPSDREFHQDIGDPLPDSDDEEKAARRARKSEGSAKRGRKRRQREEDDDDNEPSSSRTPGGKRRREDRDPTQSHLNTLLEKLIAYTGSGGYQVSEVFMQLPSRRDLPEYYVSVARPIDFMKIRKNLNKGRYHNVDALSADIELLCHNAQNYNRDDSDIYRDSKVLQAVWNKLKEVRAASSSKEGTMSPATGGDSGSATPHSEAVE</sequence>
<evidence type="ECO:0000256" key="2">
    <source>
        <dbReference type="ARBA" id="ARBA00023117"/>
    </source>
</evidence>
<dbReference type="InterPro" id="IPR001487">
    <property type="entry name" value="Bromodomain"/>
</dbReference>
<reference evidence="8" key="1">
    <citation type="journal article" date="2013" name="Genetics">
        <title>The draft genome and transcriptome of Panagrellus redivivus are shaped by the harsh demands of a free-living lifestyle.</title>
        <authorList>
            <person name="Srinivasan J."/>
            <person name="Dillman A.R."/>
            <person name="Macchietto M.G."/>
            <person name="Heikkinen L."/>
            <person name="Lakso M."/>
            <person name="Fracchia K.M."/>
            <person name="Antoshechkin I."/>
            <person name="Mortazavi A."/>
            <person name="Wong G."/>
            <person name="Sternberg P.W."/>
        </authorList>
    </citation>
    <scope>NUCLEOTIDE SEQUENCE [LARGE SCALE GENOMIC DNA]</scope>
    <source>
        <strain evidence="8">MT8872</strain>
    </source>
</reference>
<dbReference type="FunFam" id="3.40.50.300:FF:003020">
    <property type="entry name" value="SNF2-related domain-containing protein"/>
    <property type="match status" value="1"/>
</dbReference>
<dbReference type="GO" id="GO:0005524">
    <property type="term" value="F:ATP binding"/>
    <property type="evidence" value="ECO:0007669"/>
    <property type="project" value="InterPro"/>
</dbReference>
<dbReference type="InterPro" id="IPR014001">
    <property type="entry name" value="Helicase_ATP-bd"/>
</dbReference>
<proteinExistence type="predicted"/>